<dbReference type="InterPro" id="IPR037523">
    <property type="entry name" value="VOC_core"/>
</dbReference>
<dbReference type="PROSITE" id="PS51819">
    <property type="entry name" value="VOC"/>
    <property type="match status" value="1"/>
</dbReference>
<dbReference type="SUPFAM" id="SSF54593">
    <property type="entry name" value="Glyoxalase/Bleomycin resistance protein/Dihydroxybiphenyl dioxygenase"/>
    <property type="match status" value="1"/>
</dbReference>
<name>A0A6A6XTR5_9PLEO</name>
<evidence type="ECO:0000313" key="4">
    <source>
        <dbReference type="Proteomes" id="UP000799757"/>
    </source>
</evidence>
<organism evidence="3 4">
    <name type="scientific">Melanomma pulvis-pyrius CBS 109.77</name>
    <dbReference type="NCBI Taxonomy" id="1314802"/>
    <lineage>
        <taxon>Eukaryota</taxon>
        <taxon>Fungi</taxon>
        <taxon>Dikarya</taxon>
        <taxon>Ascomycota</taxon>
        <taxon>Pezizomycotina</taxon>
        <taxon>Dothideomycetes</taxon>
        <taxon>Pleosporomycetidae</taxon>
        <taxon>Pleosporales</taxon>
        <taxon>Melanommataceae</taxon>
        <taxon>Melanomma</taxon>
    </lineage>
</organism>
<dbReference type="Proteomes" id="UP000799757">
    <property type="component" value="Unassembled WGS sequence"/>
</dbReference>
<dbReference type="GO" id="GO:0005739">
    <property type="term" value="C:mitochondrion"/>
    <property type="evidence" value="ECO:0007669"/>
    <property type="project" value="TreeGrafter"/>
</dbReference>
<gene>
    <name evidence="3" type="ORF">K505DRAFT_230583</name>
</gene>
<sequence length="357" mass="40202">MALERIFVTRLAHVIYQHPILDRAIEFLEDFGLIQECIEDSRVYLRGYDSQPYCYIAEQSPDNKRHFVGAYYVVKDFFELEKAAKHPTATGITSNQGPGGGKVVTLKDPYNGFIVGFLHGQTPRASQVSTKIMDMEIDPSKFNLAIEKNRMGGTRRFKEGASPVYKLGHYGIVVPAHLYEKTLEWYTTTLNLEPTDMIYVPTTGKDVTCFCHIDLGEEYSDHHTFFVASDANALNAHPHHCSFEVNDFDTQSVGHHWLQKKGWTNCWGIGRHLLGSQIFDYWFDASGNIVEHYSDGDLVNKHTPVVRNAAAVNTLYVWGPNIPLGFNNATVKFPEQVSAISAPDVLKAVPAQVEMRS</sequence>
<dbReference type="CDD" id="cd07267">
    <property type="entry name" value="THT_Oxygenase_N"/>
    <property type="match status" value="1"/>
</dbReference>
<reference evidence="3" key="1">
    <citation type="journal article" date="2020" name="Stud. Mycol.">
        <title>101 Dothideomycetes genomes: a test case for predicting lifestyles and emergence of pathogens.</title>
        <authorList>
            <person name="Haridas S."/>
            <person name="Albert R."/>
            <person name="Binder M."/>
            <person name="Bloem J."/>
            <person name="Labutti K."/>
            <person name="Salamov A."/>
            <person name="Andreopoulos B."/>
            <person name="Baker S."/>
            <person name="Barry K."/>
            <person name="Bills G."/>
            <person name="Bluhm B."/>
            <person name="Cannon C."/>
            <person name="Castanera R."/>
            <person name="Culley D."/>
            <person name="Daum C."/>
            <person name="Ezra D."/>
            <person name="Gonzalez J."/>
            <person name="Henrissat B."/>
            <person name="Kuo A."/>
            <person name="Liang C."/>
            <person name="Lipzen A."/>
            <person name="Lutzoni F."/>
            <person name="Magnuson J."/>
            <person name="Mondo S."/>
            <person name="Nolan M."/>
            <person name="Ohm R."/>
            <person name="Pangilinan J."/>
            <person name="Park H.-J."/>
            <person name="Ramirez L."/>
            <person name="Alfaro M."/>
            <person name="Sun H."/>
            <person name="Tritt A."/>
            <person name="Yoshinaga Y."/>
            <person name="Zwiers L.-H."/>
            <person name="Turgeon B."/>
            <person name="Goodwin S."/>
            <person name="Spatafora J."/>
            <person name="Crous P."/>
            <person name="Grigoriev I."/>
        </authorList>
    </citation>
    <scope>NUCLEOTIDE SEQUENCE</scope>
    <source>
        <strain evidence="3">CBS 109.77</strain>
    </source>
</reference>
<keyword evidence="1" id="KW-0479">Metal-binding</keyword>
<dbReference type="InterPro" id="IPR029068">
    <property type="entry name" value="Glyas_Bleomycin-R_OHBP_Dase"/>
</dbReference>
<proteinExistence type="predicted"/>
<protein>
    <submittedName>
        <fullName evidence="3">Trihydroxytoluene oxygenase</fullName>
    </submittedName>
</protein>
<evidence type="ECO:0000259" key="2">
    <source>
        <dbReference type="PROSITE" id="PS51819"/>
    </source>
</evidence>
<evidence type="ECO:0000313" key="3">
    <source>
        <dbReference type="EMBL" id="KAF2799648.1"/>
    </source>
</evidence>
<dbReference type="EMBL" id="MU001761">
    <property type="protein sequence ID" value="KAF2799648.1"/>
    <property type="molecule type" value="Genomic_DNA"/>
</dbReference>
<dbReference type="PANTHER" id="PTHR43048:SF3">
    <property type="entry name" value="METHYLMALONYL-COA EPIMERASE, MITOCHONDRIAL"/>
    <property type="match status" value="1"/>
</dbReference>
<dbReference type="Gene3D" id="3.10.180.10">
    <property type="entry name" value="2,3-Dihydroxybiphenyl 1,2-Dioxygenase, domain 1"/>
    <property type="match status" value="2"/>
</dbReference>
<dbReference type="GO" id="GO:0046872">
    <property type="term" value="F:metal ion binding"/>
    <property type="evidence" value="ECO:0007669"/>
    <property type="project" value="UniProtKB-KW"/>
</dbReference>
<dbReference type="FunFam" id="3.10.180.10:FF:000034">
    <property type="entry name" value="Glyoxalase/Bleomycin resistance protein/Dihydroxybiphenyl dioxygenase"/>
    <property type="match status" value="1"/>
</dbReference>
<keyword evidence="4" id="KW-1185">Reference proteome</keyword>
<accession>A0A6A6XTR5</accession>
<dbReference type="AlphaFoldDB" id="A0A6A6XTR5"/>
<evidence type="ECO:0000256" key="1">
    <source>
        <dbReference type="ARBA" id="ARBA00022723"/>
    </source>
</evidence>
<feature type="domain" description="VOC" evidence="2">
    <location>
        <begin position="166"/>
        <end position="295"/>
    </location>
</feature>
<dbReference type="GO" id="GO:0046491">
    <property type="term" value="P:L-methylmalonyl-CoA metabolic process"/>
    <property type="evidence" value="ECO:0007669"/>
    <property type="project" value="TreeGrafter"/>
</dbReference>
<dbReference type="GO" id="GO:0004493">
    <property type="term" value="F:methylmalonyl-CoA epimerase activity"/>
    <property type="evidence" value="ECO:0007669"/>
    <property type="project" value="TreeGrafter"/>
</dbReference>
<dbReference type="OrthoDB" id="3360610at2759"/>
<dbReference type="PANTHER" id="PTHR43048">
    <property type="entry name" value="METHYLMALONYL-COA EPIMERASE"/>
    <property type="match status" value="1"/>
</dbReference>
<dbReference type="InterPro" id="IPR051785">
    <property type="entry name" value="MMCE/EMCE_epimerase"/>
</dbReference>